<evidence type="ECO:0000313" key="7">
    <source>
        <dbReference type="EMBL" id="MCD7458843.1"/>
    </source>
</evidence>
<dbReference type="Gene3D" id="3.30.730.10">
    <property type="entry name" value="AP2/ERF domain"/>
    <property type="match status" value="1"/>
</dbReference>
<evidence type="ECO:0000256" key="2">
    <source>
        <dbReference type="ARBA" id="ARBA00023015"/>
    </source>
</evidence>
<evidence type="ECO:0000256" key="1">
    <source>
        <dbReference type="ARBA" id="ARBA00004123"/>
    </source>
</evidence>
<dbReference type="CDD" id="cd00018">
    <property type="entry name" value="AP2"/>
    <property type="match status" value="1"/>
</dbReference>
<dbReference type="SMART" id="SM00380">
    <property type="entry name" value="AP2"/>
    <property type="match status" value="1"/>
</dbReference>
<evidence type="ECO:0000259" key="6">
    <source>
        <dbReference type="PROSITE" id="PS51032"/>
    </source>
</evidence>
<evidence type="ECO:0000256" key="3">
    <source>
        <dbReference type="ARBA" id="ARBA00023125"/>
    </source>
</evidence>
<dbReference type="InterPro" id="IPR050913">
    <property type="entry name" value="AP2/ERF_ERF"/>
</dbReference>
<dbReference type="Pfam" id="PF00847">
    <property type="entry name" value="AP2"/>
    <property type="match status" value="1"/>
</dbReference>
<dbReference type="InterPro" id="IPR016177">
    <property type="entry name" value="DNA-bd_dom_sf"/>
</dbReference>
<comment type="subcellular location">
    <subcellularLocation>
        <location evidence="1">Nucleus</location>
    </subcellularLocation>
</comment>
<organism evidence="7 8">
    <name type="scientific">Datura stramonium</name>
    <name type="common">Jimsonweed</name>
    <name type="synonym">Common thornapple</name>
    <dbReference type="NCBI Taxonomy" id="4076"/>
    <lineage>
        <taxon>Eukaryota</taxon>
        <taxon>Viridiplantae</taxon>
        <taxon>Streptophyta</taxon>
        <taxon>Embryophyta</taxon>
        <taxon>Tracheophyta</taxon>
        <taxon>Spermatophyta</taxon>
        <taxon>Magnoliopsida</taxon>
        <taxon>eudicotyledons</taxon>
        <taxon>Gunneridae</taxon>
        <taxon>Pentapetalae</taxon>
        <taxon>asterids</taxon>
        <taxon>lamiids</taxon>
        <taxon>Solanales</taxon>
        <taxon>Solanaceae</taxon>
        <taxon>Solanoideae</taxon>
        <taxon>Datureae</taxon>
        <taxon>Datura</taxon>
    </lineage>
</organism>
<evidence type="ECO:0000313" key="8">
    <source>
        <dbReference type="Proteomes" id="UP000823775"/>
    </source>
</evidence>
<dbReference type="PANTHER" id="PTHR31194">
    <property type="entry name" value="SHN SHINE , DNA BINDING / TRANSCRIPTION FACTOR"/>
    <property type="match status" value="1"/>
</dbReference>
<evidence type="ECO:0000256" key="4">
    <source>
        <dbReference type="ARBA" id="ARBA00023163"/>
    </source>
</evidence>
<comment type="caution">
    <text evidence="7">The sequence shown here is derived from an EMBL/GenBank/DDBJ whole genome shotgun (WGS) entry which is preliminary data.</text>
</comment>
<dbReference type="InterPro" id="IPR001471">
    <property type="entry name" value="AP2/ERF_dom"/>
</dbReference>
<keyword evidence="5" id="KW-0539">Nucleus</keyword>
<keyword evidence="2" id="KW-0805">Transcription regulation</keyword>
<gene>
    <name evidence="7" type="ORF">HAX54_039388</name>
</gene>
<dbReference type="InterPro" id="IPR036955">
    <property type="entry name" value="AP2/ERF_dom_sf"/>
</dbReference>
<sequence length="349" mass="38989">MEQRTMFSSRRVMKYTEHKKQTTMIVQPLTPVGSIAGRRKSPEINAGYPRVVRITVTDADATDSSSDEEGVANVRHRVKKFVNEVKIEPCRRDYSEDNCNGSVNLVMKTENTVKSRRRKNAAAAKAEEETEANRLKVKNVRKFRGVRRRPWGKWAAEIRDPMRRVRLWLGTYDTAEEAAMVYDNAAIQLRGPNAPTNFAGTRNFSGEIKMEGSCSDYKSGEIKVEGSCSYNNSGEESHRSPTSVLRFASDVAETESSTSPLSDAGVNIYMPENFSDFSPFESLFPNGFSQFENPSPVPVPVPDWFEATALQGNFVGSSYDFGFGSSSWPVDDFFQDFGDIFGSDPLVAL</sequence>
<dbReference type="SUPFAM" id="SSF54171">
    <property type="entry name" value="DNA-binding domain"/>
    <property type="match status" value="1"/>
</dbReference>
<dbReference type="PROSITE" id="PS51032">
    <property type="entry name" value="AP2_ERF"/>
    <property type="match status" value="1"/>
</dbReference>
<keyword evidence="8" id="KW-1185">Reference proteome</keyword>
<dbReference type="PANTHER" id="PTHR31194:SF218">
    <property type="entry name" value="AP2_ERF DOMAIN-CONTAINING PROTEIN"/>
    <property type="match status" value="1"/>
</dbReference>
<accession>A0ABS8SIW0</accession>
<dbReference type="Proteomes" id="UP000823775">
    <property type="component" value="Unassembled WGS sequence"/>
</dbReference>
<keyword evidence="4" id="KW-0804">Transcription</keyword>
<evidence type="ECO:0000256" key="5">
    <source>
        <dbReference type="ARBA" id="ARBA00023242"/>
    </source>
</evidence>
<dbReference type="PRINTS" id="PR00367">
    <property type="entry name" value="ETHRSPELEMNT"/>
</dbReference>
<keyword evidence="3" id="KW-0238">DNA-binding</keyword>
<feature type="domain" description="AP2/ERF" evidence="6">
    <location>
        <begin position="142"/>
        <end position="199"/>
    </location>
</feature>
<protein>
    <recommendedName>
        <fullName evidence="6">AP2/ERF domain-containing protein</fullName>
    </recommendedName>
</protein>
<reference evidence="7 8" key="1">
    <citation type="journal article" date="2021" name="BMC Genomics">
        <title>Datura genome reveals duplications of psychoactive alkaloid biosynthetic genes and high mutation rate following tissue culture.</title>
        <authorList>
            <person name="Rajewski A."/>
            <person name="Carter-House D."/>
            <person name="Stajich J."/>
            <person name="Litt A."/>
        </authorList>
    </citation>
    <scope>NUCLEOTIDE SEQUENCE [LARGE SCALE GENOMIC DNA]</scope>
    <source>
        <strain evidence="7">AR-01</strain>
    </source>
</reference>
<name>A0ABS8SIW0_DATST</name>
<dbReference type="EMBL" id="JACEIK010000546">
    <property type="protein sequence ID" value="MCD7458843.1"/>
    <property type="molecule type" value="Genomic_DNA"/>
</dbReference>
<proteinExistence type="predicted"/>